<comment type="caution">
    <text evidence="2">The sequence shown here is derived from an EMBL/GenBank/DDBJ whole genome shotgun (WGS) entry which is preliminary data.</text>
</comment>
<reference evidence="2 3" key="1">
    <citation type="submission" date="2018-10" db="EMBL/GenBank/DDBJ databases">
        <title>Genomic Encyclopedia of Archaeal and Bacterial Type Strains, Phase II (KMG-II): from individual species to whole genera.</title>
        <authorList>
            <person name="Goeker M."/>
        </authorList>
    </citation>
    <scope>NUCLEOTIDE SEQUENCE [LARGE SCALE GENOMIC DNA]</scope>
    <source>
        <strain evidence="2 3">DSM 11927</strain>
    </source>
</reference>
<accession>A0A495R8I6</accession>
<proteinExistence type="predicted"/>
<name>A0A495R8I6_9EURY</name>
<feature type="compositionally biased region" description="Basic and acidic residues" evidence="1">
    <location>
        <begin position="37"/>
        <end position="55"/>
    </location>
</feature>
<evidence type="ECO:0000313" key="3">
    <source>
        <dbReference type="Proteomes" id="UP000268233"/>
    </source>
</evidence>
<gene>
    <name evidence="2" type="ORF">BDK61_2946</name>
</gene>
<dbReference type="AlphaFoldDB" id="A0A495R8I6"/>
<evidence type="ECO:0000313" key="2">
    <source>
        <dbReference type="EMBL" id="RKS83559.1"/>
    </source>
</evidence>
<feature type="region of interest" description="Disordered" evidence="1">
    <location>
        <begin position="33"/>
        <end position="55"/>
    </location>
</feature>
<keyword evidence="3" id="KW-1185">Reference proteome</keyword>
<sequence length="69" mass="8229">MTKQYRFYEVFNVSLYMAVIVWFLSLSQSHAQTYQGSERDRSRSGRENSPTDERGFQYRFIPRGVSNRP</sequence>
<protein>
    <submittedName>
        <fullName evidence="2">Uncharacterized protein</fullName>
    </submittedName>
</protein>
<dbReference type="EMBL" id="RBWW01000001">
    <property type="protein sequence ID" value="RKS83559.1"/>
    <property type="molecule type" value="Genomic_DNA"/>
</dbReference>
<dbReference type="Proteomes" id="UP000268233">
    <property type="component" value="Unassembled WGS sequence"/>
</dbReference>
<organism evidence="2 3">
    <name type="scientific">Haloarcula quadrata</name>
    <dbReference type="NCBI Taxonomy" id="182779"/>
    <lineage>
        <taxon>Archaea</taxon>
        <taxon>Methanobacteriati</taxon>
        <taxon>Methanobacteriota</taxon>
        <taxon>Stenosarchaea group</taxon>
        <taxon>Halobacteria</taxon>
        <taxon>Halobacteriales</taxon>
        <taxon>Haloarculaceae</taxon>
        <taxon>Haloarcula</taxon>
    </lineage>
</organism>
<evidence type="ECO:0000256" key="1">
    <source>
        <dbReference type="SAM" id="MobiDB-lite"/>
    </source>
</evidence>